<dbReference type="KEGG" id="daf:Desaf_3667"/>
<keyword evidence="3 6" id="KW-0012">Acyltransferase</keyword>
<dbReference type="EMBL" id="CP003221">
    <property type="protein sequence ID" value="EGJ51944.1"/>
    <property type="molecule type" value="Genomic_DNA"/>
</dbReference>
<dbReference type="eggNOG" id="COG0204">
    <property type="taxonomic scope" value="Bacteria"/>
</dbReference>
<feature type="transmembrane region" description="Helical" evidence="4">
    <location>
        <begin position="12"/>
        <end position="32"/>
    </location>
</feature>
<keyword evidence="4" id="KW-0472">Membrane</keyword>
<protein>
    <submittedName>
        <fullName evidence="6">Phospholipid/glycerol acyltransferase</fullName>
    </submittedName>
</protein>
<evidence type="ECO:0000313" key="6">
    <source>
        <dbReference type="EMBL" id="EGJ51944.1"/>
    </source>
</evidence>
<accession>F3YZB5</accession>
<evidence type="ECO:0000313" key="7">
    <source>
        <dbReference type="Proteomes" id="UP000007844"/>
    </source>
</evidence>
<organism evidence="6 7">
    <name type="scientific">Desulfocurvibacter africanus subsp. africanus str. Walvis Bay</name>
    <dbReference type="NCBI Taxonomy" id="690850"/>
    <lineage>
        <taxon>Bacteria</taxon>
        <taxon>Pseudomonadati</taxon>
        <taxon>Thermodesulfobacteriota</taxon>
        <taxon>Desulfovibrionia</taxon>
        <taxon>Desulfovibrionales</taxon>
        <taxon>Desulfovibrionaceae</taxon>
        <taxon>Desulfocurvibacter</taxon>
    </lineage>
</organism>
<reference evidence="6 7" key="1">
    <citation type="journal article" date="2011" name="J. Bacteriol.">
        <title>Genome sequence of the mercury-methylating and pleomorphic Desulfovibrio africanus Strain Walvis Bay.</title>
        <authorList>
            <person name="Brown S.D."/>
            <person name="Wall J.D."/>
            <person name="Kucken A.M."/>
            <person name="Gilmour C.C."/>
            <person name="Podar M."/>
            <person name="Brandt C.C."/>
            <person name="Teshima H."/>
            <person name="Detter J.C."/>
            <person name="Han C.S."/>
            <person name="Land M.L."/>
            <person name="Lucas S."/>
            <person name="Han J."/>
            <person name="Pennacchio L."/>
            <person name="Nolan M."/>
            <person name="Pitluck S."/>
            <person name="Woyke T."/>
            <person name="Goodwin L."/>
            <person name="Palumbo A.V."/>
            <person name="Elias D.A."/>
        </authorList>
    </citation>
    <scope>NUCLEOTIDE SEQUENCE [LARGE SCALE GENOMIC DNA]</scope>
    <source>
        <strain evidence="6 7">Walvis Bay</strain>
    </source>
</reference>
<dbReference type="InterPro" id="IPR002123">
    <property type="entry name" value="Plipid/glycerol_acylTrfase"/>
</dbReference>
<evidence type="ECO:0000259" key="5">
    <source>
        <dbReference type="SMART" id="SM00563"/>
    </source>
</evidence>
<gene>
    <name evidence="6" type="ORF">Desaf_3667</name>
</gene>
<evidence type="ECO:0000256" key="4">
    <source>
        <dbReference type="SAM" id="Phobius"/>
    </source>
</evidence>
<evidence type="ECO:0000256" key="3">
    <source>
        <dbReference type="ARBA" id="ARBA00023315"/>
    </source>
</evidence>
<dbReference type="PANTHER" id="PTHR10434:SF11">
    <property type="entry name" value="1-ACYL-SN-GLYCEROL-3-PHOSPHATE ACYLTRANSFERASE"/>
    <property type="match status" value="1"/>
</dbReference>
<evidence type="ECO:0000256" key="2">
    <source>
        <dbReference type="ARBA" id="ARBA00022679"/>
    </source>
</evidence>
<proteinExistence type="predicted"/>
<evidence type="ECO:0000256" key="1">
    <source>
        <dbReference type="ARBA" id="ARBA00005189"/>
    </source>
</evidence>
<dbReference type="SMART" id="SM00563">
    <property type="entry name" value="PlsC"/>
    <property type="match status" value="1"/>
</dbReference>
<name>F3YZB5_DESAF</name>
<keyword evidence="2 6" id="KW-0808">Transferase</keyword>
<dbReference type="AlphaFoldDB" id="F3YZB5"/>
<keyword evidence="7" id="KW-1185">Reference proteome</keyword>
<dbReference type="CDD" id="cd07989">
    <property type="entry name" value="LPLAT_AGPAT-like"/>
    <property type="match status" value="1"/>
</dbReference>
<comment type="pathway">
    <text evidence="1">Lipid metabolism.</text>
</comment>
<dbReference type="Proteomes" id="UP000007844">
    <property type="component" value="Chromosome"/>
</dbReference>
<feature type="domain" description="Phospholipid/glycerol acyltransferase" evidence="5">
    <location>
        <begin position="85"/>
        <end position="196"/>
    </location>
</feature>
<sequence length="264" mass="29573">MRRPLTLRIVIMNIWMYSGLVLLTGLSMLVFMVLHPLNRLFRGLSRGESARLAIWLYGKAWMLLIRPFASFTREGLGHIPTGSPAIVVVNHLSFFDTYCMGGLPHSNVVFTVRAWPFRMPWYAPFMRMAGYVDMETDGMQAGLERCKAQLAKGATVLFFPEGHRSRDGQLQRFYSGAFRLSQETGVPITPLCLSGTDRLLPPGTFYMAPARIRMRALPPVRPECFPGESGHIAMRKTVKQLMAAELEIMRESAPGAASEELACS</sequence>
<dbReference type="GO" id="GO:0006654">
    <property type="term" value="P:phosphatidic acid biosynthetic process"/>
    <property type="evidence" value="ECO:0007669"/>
    <property type="project" value="TreeGrafter"/>
</dbReference>
<dbReference type="GO" id="GO:0003841">
    <property type="term" value="F:1-acylglycerol-3-phosphate O-acyltransferase activity"/>
    <property type="evidence" value="ECO:0007669"/>
    <property type="project" value="TreeGrafter"/>
</dbReference>
<dbReference type="STRING" id="690850.Desaf_3667"/>
<dbReference type="PANTHER" id="PTHR10434">
    <property type="entry name" value="1-ACYL-SN-GLYCEROL-3-PHOSPHATE ACYLTRANSFERASE"/>
    <property type="match status" value="1"/>
</dbReference>
<keyword evidence="4" id="KW-1133">Transmembrane helix</keyword>
<keyword evidence="4" id="KW-0812">Transmembrane</keyword>
<dbReference type="Pfam" id="PF01553">
    <property type="entry name" value="Acyltransferase"/>
    <property type="match status" value="1"/>
</dbReference>
<dbReference type="SUPFAM" id="SSF69593">
    <property type="entry name" value="Glycerol-3-phosphate (1)-acyltransferase"/>
    <property type="match status" value="1"/>
</dbReference>
<dbReference type="HOGENOM" id="CLU_027938_6_2_7"/>